<gene>
    <name evidence="5" type="ORF">G7Y89_g9561</name>
</gene>
<evidence type="ECO:0000313" key="5">
    <source>
        <dbReference type="EMBL" id="KAF4628593.1"/>
    </source>
</evidence>
<keyword evidence="1" id="KW-0489">Methyltransferase</keyword>
<dbReference type="CDD" id="cd02440">
    <property type="entry name" value="AdoMet_MTases"/>
    <property type="match status" value="1"/>
</dbReference>
<dbReference type="InterPro" id="IPR016461">
    <property type="entry name" value="COMT-like"/>
</dbReference>
<dbReference type="InterPro" id="IPR029063">
    <property type="entry name" value="SAM-dependent_MTases_sf"/>
</dbReference>
<dbReference type="EMBL" id="JAAMPI010000789">
    <property type="protein sequence ID" value="KAF4628593.1"/>
    <property type="molecule type" value="Genomic_DNA"/>
</dbReference>
<proteinExistence type="predicted"/>
<evidence type="ECO:0000313" key="6">
    <source>
        <dbReference type="Proteomes" id="UP000566819"/>
    </source>
</evidence>
<dbReference type="InterPro" id="IPR036390">
    <property type="entry name" value="WH_DNA-bd_sf"/>
</dbReference>
<dbReference type="SUPFAM" id="SSF46785">
    <property type="entry name" value="Winged helix' DNA-binding domain"/>
    <property type="match status" value="1"/>
</dbReference>
<evidence type="ECO:0000259" key="4">
    <source>
        <dbReference type="Pfam" id="PF00891"/>
    </source>
</evidence>
<evidence type="ECO:0000256" key="2">
    <source>
        <dbReference type="ARBA" id="ARBA00022679"/>
    </source>
</evidence>
<dbReference type="InterPro" id="IPR036388">
    <property type="entry name" value="WH-like_DNA-bd_sf"/>
</dbReference>
<dbReference type="AlphaFoldDB" id="A0A8H4RGM6"/>
<dbReference type="GO" id="GO:0008171">
    <property type="term" value="F:O-methyltransferase activity"/>
    <property type="evidence" value="ECO:0007669"/>
    <property type="project" value="InterPro"/>
</dbReference>
<comment type="caution">
    <text evidence="5">The sequence shown here is derived from an EMBL/GenBank/DDBJ whole genome shotgun (WGS) entry which is preliminary data.</text>
</comment>
<keyword evidence="6" id="KW-1185">Reference proteome</keyword>
<dbReference type="GO" id="GO:0032259">
    <property type="term" value="P:methylation"/>
    <property type="evidence" value="ECO:0007669"/>
    <property type="project" value="UniProtKB-KW"/>
</dbReference>
<evidence type="ECO:0000256" key="3">
    <source>
        <dbReference type="ARBA" id="ARBA00022691"/>
    </source>
</evidence>
<dbReference type="PANTHER" id="PTHR43712:SF12">
    <property type="entry name" value="STERIGMATOCYSTIN 8-O-METHYLTRANSFERASE"/>
    <property type="match status" value="1"/>
</dbReference>
<reference evidence="5 6" key="1">
    <citation type="submission" date="2020-03" db="EMBL/GenBank/DDBJ databases">
        <title>Draft Genome Sequence of Cudoniella acicularis.</title>
        <authorList>
            <person name="Buettner E."/>
            <person name="Kellner H."/>
        </authorList>
    </citation>
    <scope>NUCLEOTIDE SEQUENCE [LARGE SCALE GENOMIC DNA]</scope>
    <source>
        <strain evidence="5 6">DSM 108380</strain>
    </source>
</reference>
<dbReference type="Gene3D" id="1.10.10.10">
    <property type="entry name" value="Winged helix-like DNA-binding domain superfamily/Winged helix DNA-binding domain"/>
    <property type="match status" value="1"/>
</dbReference>
<sequence>METGTQSRILELAAEIQHCTQCLHDGLVADGQPLPSWELDTPPAPKLSLEGQAHQDALFEAMHELQALILGPVPYIFNKALESVYGLLGLHFATRFSLASSFPPGTTTTFATLADQAQIPESDVARYLRFAMTDRVFAEPSKGVVAHTPASKALASSSQLRAVLGHLGDEIWPSACRAVDAIQEWPGSEEPTQCGFSLAHDTDKVFFDDIKTDERRARRFAESLELLHQRPGFQIAHVLRGYDWGAIPFIHDQEKGTEEAASGVVVDVGGSTGTLGIALADAFPNLKRVVVQDLAPVTAASTVPDRLQGRLEFETHDFFADQTVKGADAYFLRWVLHDWSDHYAVRILRALVPAMREGSQVVVNEFCMPEPGELPPYQEKRARFHDLGMKQLLNAKERSKEDWKELFKTADERFTFQYISKPHMSELSLVVFEWRGSKGH</sequence>
<keyword evidence="2" id="KW-0808">Transferase</keyword>
<protein>
    <recommendedName>
        <fullName evidence="4">O-methyltransferase C-terminal domain-containing protein</fullName>
    </recommendedName>
</protein>
<dbReference type="SUPFAM" id="SSF53335">
    <property type="entry name" value="S-adenosyl-L-methionine-dependent methyltransferases"/>
    <property type="match status" value="1"/>
</dbReference>
<dbReference type="Proteomes" id="UP000566819">
    <property type="component" value="Unassembled WGS sequence"/>
</dbReference>
<dbReference type="PANTHER" id="PTHR43712">
    <property type="entry name" value="PUTATIVE (AFU_ORTHOLOGUE AFUA_4G14580)-RELATED"/>
    <property type="match status" value="1"/>
</dbReference>
<keyword evidence="3" id="KW-0949">S-adenosyl-L-methionine</keyword>
<name>A0A8H4RGM6_9HELO</name>
<dbReference type="InterPro" id="IPR001077">
    <property type="entry name" value="COMT_C"/>
</dbReference>
<dbReference type="Gene3D" id="3.40.50.150">
    <property type="entry name" value="Vaccinia Virus protein VP39"/>
    <property type="match status" value="1"/>
</dbReference>
<accession>A0A8H4RGM6</accession>
<evidence type="ECO:0000256" key="1">
    <source>
        <dbReference type="ARBA" id="ARBA00022603"/>
    </source>
</evidence>
<organism evidence="5 6">
    <name type="scientific">Cudoniella acicularis</name>
    <dbReference type="NCBI Taxonomy" id="354080"/>
    <lineage>
        <taxon>Eukaryota</taxon>
        <taxon>Fungi</taxon>
        <taxon>Dikarya</taxon>
        <taxon>Ascomycota</taxon>
        <taxon>Pezizomycotina</taxon>
        <taxon>Leotiomycetes</taxon>
        <taxon>Helotiales</taxon>
        <taxon>Tricladiaceae</taxon>
        <taxon>Cudoniella</taxon>
    </lineage>
</organism>
<feature type="domain" description="O-methyltransferase C-terminal" evidence="4">
    <location>
        <begin position="264"/>
        <end position="410"/>
    </location>
</feature>
<dbReference type="OrthoDB" id="1606438at2759"/>
<dbReference type="Pfam" id="PF00891">
    <property type="entry name" value="Methyltransf_2"/>
    <property type="match status" value="1"/>
</dbReference>
<dbReference type="PROSITE" id="PS51683">
    <property type="entry name" value="SAM_OMT_II"/>
    <property type="match status" value="1"/>
</dbReference>